<name>A0A8S1W9M9_9CILI</name>
<dbReference type="EMBL" id="CAJJDO010000078">
    <property type="protein sequence ID" value="CAD8182526.1"/>
    <property type="molecule type" value="Genomic_DNA"/>
</dbReference>
<evidence type="ECO:0000313" key="2">
    <source>
        <dbReference type="Proteomes" id="UP000689195"/>
    </source>
</evidence>
<dbReference type="Proteomes" id="UP000689195">
    <property type="component" value="Unassembled WGS sequence"/>
</dbReference>
<evidence type="ECO:0000313" key="1">
    <source>
        <dbReference type="EMBL" id="CAD8182526.1"/>
    </source>
</evidence>
<reference evidence="1" key="1">
    <citation type="submission" date="2021-01" db="EMBL/GenBank/DDBJ databases">
        <authorList>
            <consortium name="Genoscope - CEA"/>
            <person name="William W."/>
        </authorList>
    </citation>
    <scope>NUCLEOTIDE SEQUENCE</scope>
</reference>
<dbReference type="AlphaFoldDB" id="A0A8S1W9M9"/>
<proteinExistence type="predicted"/>
<keyword evidence="2" id="KW-1185">Reference proteome</keyword>
<protein>
    <submittedName>
        <fullName evidence="1">Uncharacterized protein</fullName>
    </submittedName>
</protein>
<gene>
    <name evidence="1" type="ORF">PPENT_87.1.T0780254</name>
</gene>
<accession>A0A8S1W9M9</accession>
<comment type="caution">
    <text evidence="1">The sequence shown here is derived from an EMBL/GenBank/DDBJ whole genome shotgun (WGS) entry which is preliminary data.</text>
</comment>
<organism evidence="1 2">
    <name type="scientific">Paramecium pentaurelia</name>
    <dbReference type="NCBI Taxonomy" id="43138"/>
    <lineage>
        <taxon>Eukaryota</taxon>
        <taxon>Sar</taxon>
        <taxon>Alveolata</taxon>
        <taxon>Ciliophora</taxon>
        <taxon>Intramacronucleata</taxon>
        <taxon>Oligohymenophorea</taxon>
        <taxon>Peniculida</taxon>
        <taxon>Parameciidae</taxon>
        <taxon>Paramecium</taxon>
    </lineage>
</organism>
<sequence length="177" mass="21009">MDQPNLIVFLAQLNHKEYIWLLLKFAFVHIILMKKSAKLVRKIHKFNQLSKMKQKIIVKMDILNLKEIVQNSKFLIQLRQQEIIVLFFLYKWFDYVNIQKIEKLTIYDLNYFYNQKLNYGCIKVIQSSSAEFQVINSNILNNSCNKCVSISSQRAGILYILAQLLIILQIRGRGFIF</sequence>